<sequence length="304" mass="33199">MAPPARNNTHPSPFTKLNSHVSLLRPLQTEHVDPTHPSLILLFGWTDAQLPHLQKYVDPLMSMFPAATLVLIQATTSWYFTSEKRLEATLAPVVDILKGEVAKGSHFGGILVHVFSNGGSLQLVTLRKALARTPTAIGHDAQNIHSTTALVLDSTPAEKGLSSAIKSWGPPNPILHIMAIPPIALLYAAFNAVNTFICGNPPVFEEMRTTLNSVDLLPSITNPTDPKATPRLYICSDADKVTPQEEVLTHYEEALTKGFDVTVEKFAGSPHVAHARSDPERYWNAIRRLWAKAVTSSRPVSSIT</sequence>
<dbReference type="PANTHER" id="PTHR12265">
    <property type="entry name" value="TRANSMEMBRANE PROTEIN 53"/>
    <property type="match status" value="1"/>
</dbReference>
<dbReference type="GO" id="GO:0005640">
    <property type="term" value="C:nuclear outer membrane"/>
    <property type="evidence" value="ECO:0007669"/>
    <property type="project" value="UniProtKB-SubCell"/>
</dbReference>
<dbReference type="OrthoDB" id="77878at2759"/>
<dbReference type="InterPro" id="IPR008547">
    <property type="entry name" value="DUF829_TMEM53"/>
</dbReference>
<evidence type="ECO:0000256" key="2">
    <source>
        <dbReference type="ARBA" id="ARBA00022692"/>
    </source>
</evidence>
<evidence type="ECO:0000256" key="5">
    <source>
        <dbReference type="ARBA" id="ARBA00023242"/>
    </source>
</evidence>
<dbReference type="InParanoid" id="A0A165C1B4"/>
<dbReference type="Proteomes" id="UP000076871">
    <property type="component" value="Unassembled WGS sequence"/>
</dbReference>
<gene>
    <name evidence="7" type="ORF">LAESUDRAFT_730733</name>
</gene>
<evidence type="ECO:0008006" key="9">
    <source>
        <dbReference type="Google" id="ProtNLM"/>
    </source>
</evidence>
<dbReference type="AlphaFoldDB" id="A0A165C1B4"/>
<proteinExistence type="inferred from homology"/>
<dbReference type="PANTHER" id="PTHR12265:SF30">
    <property type="entry name" value="TRANSMEMBRANE PROTEIN 53"/>
    <property type="match status" value="1"/>
</dbReference>
<organism evidence="7 8">
    <name type="scientific">Laetiporus sulphureus 93-53</name>
    <dbReference type="NCBI Taxonomy" id="1314785"/>
    <lineage>
        <taxon>Eukaryota</taxon>
        <taxon>Fungi</taxon>
        <taxon>Dikarya</taxon>
        <taxon>Basidiomycota</taxon>
        <taxon>Agaricomycotina</taxon>
        <taxon>Agaricomycetes</taxon>
        <taxon>Polyporales</taxon>
        <taxon>Laetiporus</taxon>
    </lineage>
</organism>
<dbReference type="Gene3D" id="3.40.50.1820">
    <property type="entry name" value="alpha/beta hydrolase"/>
    <property type="match status" value="1"/>
</dbReference>
<reference evidence="7 8" key="1">
    <citation type="journal article" date="2016" name="Mol. Biol. Evol.">
        <title>Comparative Genomics of Early-Diverging Mushroom-Forming Fungi Provides Insights into the Origins of Lignocellulose Decay Capabilities.</title>
        <authorList>
            <person name="Nagy L.G."/>
            <person name="Riley R."/>
            <person name="Tritt A."/>
            <person name="Adam C."/>
            <person name="Daum C."/>
            <person name="Floudas D."/>
            <person name="Sun H."/>
            <person name="Yadav J.S."/>
            <person name="Pangilinan J."/>
            <person name="Larsson K.H."/>
            <person name="Matsuura K."/>
            <person name="Barry K."/>
            <person name="Labutti K."/>
            <person name="Kuo R."/>
            <person name="Ohm R.A."/>
            <person name="Bhattacharya S.S."/>
            <person name="Shirouzu T."/>
            <person name="Yoshinaga Y."/>
            <person name="Martin F.M."/>
            <person name="Grigoriev I.V."/>
            <person name="Hibbett D.S."/>
        </authorList>
    </citation>
    <scope>NUCLEOTIDE SEQUENCE [LARGE SCALE GENOMIC DNA]</scope>
    <source>
        <strain evidence="7 8">93-53</strain>
    </source>
</reference>
<keyword evidence="8" id="KW-1185">Reference proteome</keyword>
<evidence type="ECO:0000256" key="1">
    <source>
        <dbReference type="ARBA" id="ARBA00007387"/>
    </source>
</evidence>
<evidence type="ECO:0000256" key="6">
    <source>
        <dbReference type="ARBA" id="ARBA00034303"/>
    </source>
</evidence>
<dbReference type="InterPro" id="IPR029058">
    <property type="entry name" value="AB_hydrolase_fold"/>
</dbReference>
<evidence type="ECO:0000256" key="4">
    <source>
        <dbReference type="ARBA" id="ARBA00023136"/>
    </source>
</evidence>
<dbReference type="RefSeq" id="XP_040759760.1">
    <property type="nucleotide sequence ID" value="XM_040909897.1"/>
</dbReference>
<protein>
    <recommendedName>
        <fullName evidence="9">DUF829-domain-containing protein</fullName>
    </recommendedName>
</protein>
<accession>A0A165C1B4</accession>
<keyword evidence="3" id="KW-1133">Transmembrane helix</keyword>
<dbReference type="EMBL" id="KV427657">
    <property type="protein sequence ID" value="KZT02020.1"/>
    <property type="molecule type" value="Genomic_DNA"/>
</dbReference>
<evidence type="ECO:0000313" key="8">
    <source>
        <dbReference type="Proteomes" id="UP000076871"/>
    </source>
</evidence>
<keyword evidence="5" id="KW-0539">Nucleus</keyword>
<name>A0A165C1B4_9APHY</name>
<keyword evidence="2" id="KW-0812">Transmembrane</keyword>
<evidence type="ECO:0000256" key="3">
    <source>
        <dbReference type="ARBA" id="ARBA00022989"/>
    </source>
</evidence>
<dbReference type="SUPFAM" id="SSF53474">
    <property type="entry name" value="alpha/beta-Hydrolases"/>
    <property type="match status" value="1"/>
</dbReference>
<comment type="similarity">
    <text evidence="1">Belongs to the TMEM53 family.</text>
</comment>
<dbReference type="GeneID" id="63826926"/>
<evidence type="ECO:0000313" key="7">
    <source>
        <dbReference type="EMBL" id="KZT02020.1"/>
    </source>
</evidence>
<comment type="subcellular location">
    <subcellularLocation>
        <location evidence="6">Nucleus outer membrane</location>
        <topology evidence="6">Single-pass membrane protein</topology>
    </subcellularLocation>
</comment>
<keyword evidence="4" id="KW-0472">Membrane</keyword>
<dbReference type="Pfam" id="PF05705">
    <property type="entry name" value="DUF829"/>
    <property type="match status" value="1"/>
</dbReference>